<evidence type="ECO:0000256" key="2">
    <source>
        <dbReference type="ARBA" id="ARBA00013017"/>
    </source>
</evidence>
<evidence type="ECO:0000256" key="6">
    <source>
        <dbReference type="ARBA" id="ARBA00023157"/>
    </source>
</evidence>
<dbReference type="PANTHER" id="PTHR42801:SF4">
    <property type="entry name" value="AHPC_TSA FAMILY PROTEIN"/>
    <property type="match status" value="1"/>
</dbReference>
<evidence type="ECO:0000256" key="3">
    <source>
        <dbReference type="ARBA" id="ARBA00022559"/>
    </source>
</evidence>
<accession>A0A382DSX1</accession>
<dbReference type="PANTHER" id="PTHR42801">
    <property type="entry name" value="THIOREDOXIN-DEPENDENT PEROXIDE REDUCTASE"/>
    <property type="match status" value="1"/>
</dbReference>
<evidence type="ECO:0000256" key="5">
    <source>
        <dbReference type="ARBA" id="ARBA00023002"/>
    </source>
</evidence>
<dbReference type="PROSITE" id="PS51352">
    <property type="entry name" value="THIOREDOXIN_2"/>
    <property type="match status" value="1"/>
</dbReference>
<keyword evidence="5" id="KW-0560">Oxidoreductase</keyword>
<comment type="catalytic activity">
    <reaction evidence="10">
        <text>a hydroperoxide + [thioredoxin]-dithiol = an alcohol + [thioredoxin]-disulfide + H2O</text>
        <dbReference type="Rhea" id="RHEA:62620"/>
        <dbReference type="Rhea" id="RHEA-COMP:10698"/>
        <dbReference type="Rhea" id="RHEA-COMP:10700"/>
        <dbReference type="ChEBI" id="CHEBI:15377"/>
        <dbReference type="ChEBI" id="CHEBI:29950"/>
        <dbReference type="ChEBI" id="CHEBI:30879"/>
        <dbReference type="ChEBI" id="CHEBI:35924"/>
        <dbReference type="ChEBI" id="CHEBI:50058"/>
        <dbReference type="EC" id="1.11.1.24"/>
    </reaction>
</comment>
<organism evidence="12">
    <name type="scientific">marine metagenome</name>
    <dbReference type="NCBI Taxonomy" id="408172"/>
    <lineage>
        <taxon>unclassified sequences</taxon>
        <taxon>metagenomes</taxon>
        <taxon>ecological metagenomes</taxon>
    </lineage>
</organism>
<evidence type="ECO:0000256" key="10">
    <source>
        <dbReference type="ARBA" id="ARBA00049091"/>
    </source>
</evidence>
<dbReference type="Gene3D" id="3.40.30.10">
    <property type="entry name" value="Glutaredoxin"/>
    <property type="match status" value="1"/>
</dbReference>
<proteinExistence type="inferred from homology"/>
<dbReference type="InterPro" id="IPR024706">
    <property type="entry name" value="Peroxiredoxin_AhpC-typ"/>
</dbReference>
<dbReference type="InterPro" id="IPR036249">
    <property type="entry name" value="Thioredoxin-like_sf"/>
</dbReference>
<dbReference type="GO" id="GO:0008379">
    <property type="term" value="F:thioredoxin peroxidase activity"/>
    <property type="evidence" value="ECO:0007669"/>
    <property type="project" value="TreeGrafter"/>
</dbReference>
<dbReference type="InterPro" id="IPR000866">
    <property type="entry name" value="AhpC/TSA"/>
</dbReference>
<dbReference type="EC" id="1.11.1.24" evidence="2"/>
<dbReference type="EMBL" id="UINC01040929">
    <property type="protein sequence ID" value="SVB41488.1"/>
    <property type="molecule type" value="Genomic_DNA"/>
</dbReference>
<reference evidence="12" key="1">
    <citation type="submission" date="2018-05" db="EMBL/GenBank/DDBJ databases">
        <authorList>
            <person name="Lanie J.A."/>
            <person name="Ng W.-L."/>
            <person name="Kazmierczak K.M."/>
            <person name="Andrzejewski T.M."/>
            <person name="Davidsen T.M."/>
            <person name="Wayne K.J."/>
            <person name="Tettelin H."/>
            <person name="Glass J.I."/>
            <person name="Rusch D."/>
            <person name="Podicherti R."/>
            <person name="Tsui H.-C.T."/>
            <person name="Winkler M.E."/>
        </authorList>
    </citation>
    <scope>NUCLEOTIDE SEQUENCE</scope>
</reference>
<evidence type="ECO:0000313" key="12">
    <source>
        <dbReference type="EMBL" id="SVB41488.1"/>
    </source>
</evidence>
<keyword evidence="4" id="KW-0049">Antioxidant</keyword>
<evidence type="ECO:0000256" key="7">
    <source>
        <dbReference type="ARBA" id="ARBA00023284"/>
    </source>
</evidence>
<feature type="domain" description="Thioredoxin" evidence="11">
    <location>
        <begin position="1"/>
        <end position="134"/>
    </location>
</feature>
<protein>
    <recommendedName>
        <fullName evidence="2">thioredoxin-dependent peroxiredoxin</fullName>
        <ecNumber evidence="2">1.11.1.24</ecNumber>
    </recommendedName>
    <alternativeName>
        <fullName evidence="8">Thioredoxin peroxidase</fullName>
    </alternativeName>
</protein>
<dbReference type="InterPro" id="IPR050924">
    <property type="entry name" value="Peroxiredoxin_BCP/PrxQ"/>
</dbReference>
<comment type="similarity">
    <text evidence="9">Belongs to the peroxiredoxin family. BCP/PrxQ subfamily.</text>
</comment>
<feature type="non-terminal residue" evidence="12">
    <location>
        <position position="1"/>
    </location>
</feature>
<comment type="subunit">
    <text evidence="1">Monomer.</text>
</comment>
<dbReference type="InterPro" id="IPR013766">
    <property type="entry name" value="Thioredoxin_domain"/>
</dbReference>
<dbReference type="SUPFAM" id="SSF52833">
    <property type="entry name" value="Thioredoxin-like"/>
    <property type="match status" value="1"/>
</dbReference>
<dbReference type="FunFam" id="3.40.30.10:FF:000007">
    <property type="entry name" value="Thioredoxin-dependent thiol peroxidase"/>
    <property type="match status" value="1"/>
</dbReference>
<dbReference type="GO" id="GO:0045454">
    <property type="term" value="P:cell redox homeostasis"/>
    <property type="evidence" value="ECO:0007669"/>
    <property type="project" value="TreeGrafter"/>
</dbReference>
<evidence type="ECO:0000256" key="4">
    <source>
        <dbReference type="ARBA" id="ARBA00022862"/>
    </source>
</evidence>
<sequence length="134" mass="15993">VVYLKSIKSSYIVLYFYPKDDTPGCTIETNDFNKFLRDFKKLDCEIYGISKDDIKSHKKFKTKYKIKFDLLADEEKKMIKSYKVWGKKKFMGREFMGIVRTTFLLDKKRNIIKTWKNVKVKDHAKDVLNTLKSI</sequence>
<keyword evidence="6" id="KW-1015">Disulfide bond</keyword>
<dbReference type="GO" id="GO:0005737">
    <property type="term" value="C:cytoplasm"/>
    <property type="evidence" value="ECO:0007669"/>
    <property type="project" value="TreeGrafter"/>
</dbReference>
<dbReference type="PIRSF" id="PIRSF000239">
    <property type="entry name" value="AHPC"/>
    <property type="match status" value="1"/>
</dbReference>
<dbReference type="Pfam" id="PF00578">
    <property type="entry name" value="AhpC-TSA"/>
    <property type="match status" value="1"/>
</dbReference>
<dbReference type="GO" id="GO:0034599">
    <property type="term" value="P:cellular response to oxidative stress"/>
    <property type="evidence" value="ECO:0007669"/>
    <property type="project" value="TreeGrafter"/>
</dbReference>
<keyword evidence="7" id="KW-0676">Redox-active center</keyword>
<dbReference type="CDD" id="cd03017">
    <property type="entry name" value="PRX_BCP"/>
    <property type="match status" value="1"/>
</dbReference>
<gene>
    <name evidence="12" type="ORF">METZ01_LOCUS194342</name>
</gene>
<keyword evidence="3" id="KW-0575">Peroxidase</keyword>
<evidence type="ECO:0000256" key="1">
    <source>
        <dbReference type="ARBA" id="ARBA00011245"/>
    </source>
</evidence>
<name>A0A382DSX1_9ZZZZ</name>
<evidence type="ECO:0000256" key="8">
    <source>
        <dbReference type="ARBA" id="ARBA00032824"/>
    </source>
</evidence>
<dbReference type="AlphaFoldDB" id="A0A382DSX1"/>
<evidence type="ECO:0000259" key="11">
    <source>
        <dbReference type="PROSITE" id="PS51352"/>
    </source>
</evidence>
<evidence type="ECO:0000256" key="9">
    <source>
        <dbReference type="ARBA" id="ARBA00038489"/>
    </source>
</evidence>